<feature type="signal peptide" evidence="1">
    <location>
        <begin position="1"/>
        <end position="21"/>
    </location>
</feature>
<gene>
    <name evidence="3" type="ORF">GCM10023191_019660</name>
</gene>
<accession>A0ABP8PMI3</accession>
<comment type="caution">
    <text evidence="3">The sequence shown here is derived from an EMBL/GenBank/DDBJ whole genome shotgun (WGS) entry which is preliminary data.</text>
</comment>
<dbReference type="Proteomes" id="UP001500503">
    <property type="component" value="Unassembled WGS sequence"/>
</dbReference>
<organism evidence="3 4">
    <name type="scientific">Actinoallomurus oryzae</name>
    <dbReference type="NCBI Taxonomy" id="502180"/>
    <lineage>
        <taxon>Bacteria</taxon>
        <taxon>Bacillati</taxon>
        <taxon>Actinomycetota</taxon>
        <taxon>Actinomycetes</taxon>
        <taxon>Streptosporangiales</taxon>
        <taxon>Thermomonosporaceae</taxon>
        <taxon>Actinoallomurus</taxon>
    </lineage>
</organism>
<dbReference type="EMBL" id="BAABHF010000015">
    <property type="protein sequence ID" value="GAA4489215.1"/>
    <property type="molecule type" value="Genomic_DNA"/>
</dbReference>
<reference evidence="4" key="1">
    <citation type="journal article" date="2019" name="Int. J. Syst. Evol. Microbiol.">
        <title>The Global Catalogue of Microorganisms (GCM) 10K type strain sequencing project: providing services to taxonomists for standard genome sequencing and annotation.</title>
        <authorList>
            <consortium name="The Broad Institute Genomics Platform"/>
            <consortium name="The Broad Institute Genome Sequencing Center for Infectious Disease"/>
            <person name="Wu L."/>
            <person name="Ma J."/>
        </authorList>
    </citation>
    <scope>NUCLEOTIDE SEQUENCE [LARGE SCALE GENOMIC DNA]</scope>
    <source>
        <strain evidence="4">JCM 17933</strain>
    </source>
</reference>
<name>A0ABP8PMI3_9ACTN</name>
<dbReference type="InterPro" id="IPR025442">
    <property type="entry name" value="DUF4185"/>
</dbReference>
<evidence type="ECO:0000313" key="4">
    <source>
        <dbReference type="Proteomes" id="UP001500503"/>
    </source>
</evidence>
<protein>
    <recommendedName>
        <fullName evidence="2">DUF4185 domain-containing protein</fullName>
    </recommendedName>
</protein>
<evidence type="ECO:0000256" key="1">
    <source>
        <dbReference type="SAM" id="SignalP"/>
    </source>
</evidence>
<feature type="chain" id="PRO_5045274814" description="DUF4185 domain-containing protein" evidence="1">
    <location>
        <begin position="22"/>
        <end position="398"/>
    </location>
</feature>
<feature type="domain" description="DUF4185" evidence="2">
    <location>
        <begin position="228"/>
        <end position="371"/>
    </location>
</feature>
<sequence length="398" mass="42566">MLAVVGTAVALTTVAATPATAGTAAPPVRTLGVTTTAQLPPLRQNAHVIGRDNGQSAGYAGRSVWIFDDTMLRNPDDFLANTGAVTSDLDAADGIDLESNNPFTEDSSTAPKQLLPLTDAERRFQDAHAAPCATGDEYCGTLFADWPGPVVADPARHRIIFSYGKLCRGAPDGTPCASGFVGTALGTGFAELDMRTHKVSRITVEHPDPAVIGAQPEGSDPTLMFAPGKEFASGSMVLKDGMIYTYGRCDTTANSCALARVPAARIQDRLAWRYYTGTAGDGTPVWSTDPDKAVPVGAGNGAAGSTIQYVPALHGYLNTFMGFYDNVGRYQTAPEPWGPWTTPKAMFTGLPTDQLWDYAMFAHPEYSRRGGLTQYFTYYRPQDTSQQLVRVDFDLAKN</sequence>
<dbReference type="Pfam" id="PF13810">
    <property type="entry name" value="DUF4185"/>
    <property type="match status" value="1"/>
</dbReference>
<evidence type="ECO:0000259" key="2">
    <source>
        <dbReference type="Pfam" id="PF13810"/>
    </source>
</evidence>
<proteinExistence type="predicted"/>
<keyword evidence="4" id="KW-1185">Reference proteome</keyword>
<evidence type="ECO:0000313" key="3">
    <source>
        <dbReference type="EMBL" id="GAA4489215.1"/>
    </source>
</evidence>
<keyword evidence="1" id="KW-0732">Signal</keyword>